<feature type="compositionally biased region" description="Pro residues" evidence="1">
    <location>
        <begin position="14"/>
        <end position="28"/>
    </location>
</feature>
<feature type="transmembrane region" description="Helical" evidence="2">
    <location>
        <begin position="61"/>
        <end position="86"/>
    </location>
</feature>
<feature type="region of interest" description="Disordered" evidence="1">
    <location>
        <begin position="102"/>
        <end position="191"/>
    </location>
</feature>
<keyword evidence="2" id="KW-0812">Transmembrane</keyword>
<keyword evidence="4" id="KW-1185">Reference proteome</keyword>
<keyword evidence="2" id="KW-1133">Transmembrane helix</keyword>
<proteinExistence type="predicted"/>
<evidence type="ECO:0000313" key="4">
    <source>
        <dbReference type="Proteomes" id="UP001501035"/>
    </source>
</evidence>
<dbReference type="Proteomes" id="UP001501035">
    <property type="component" value="Unassembled WGS sequence"/>
</dbReference>
<dbReference type="RefSeq" id="WP_344716449.1">
    <property type="nucleotide sequence ID" value="NZ_BAAAVS010000019.1"/>
</dbReference>
<feature type="compositionally biased region" description="Basic and acidic residues" evidence="1">
    <location>
        <begin position="132"/>
        <end position="148"/>
    </location>
</feature>
<keyword evidence="2" id="KW-0472">Membrane</keyword>
<feature type="region of interest" description="Disordered" evidence="1">
    <location>
        <begin position="1"/>
        <end position="51"/>
    </location>
</feature>
<reference evidence="4" key="1">
    <citation type="journal article" date="2019" name="Int. J. Syst. Evol. Microbiol.">
        <title>The Global Catalogue of Microorganisms (GCM) 10K type strain sequencing project: providing services to taxonomists for standard genome sequencing and annotation.</title>
        <authorList>
            <consortium name="The Broad Institute Genomics Platform"/>
            <consortium name="The Broad Institute Genome Sequencing Center for Infectious Disease"/>
            <person name="Wu L."/>
            <person name="Ma J."/>
        </authorList>
    </citation>
    <scope>NUCLEOTIDE SEQUENCE [LARGE SCALE GENOMIC DNA]</scope>
    <source>
        <strain evidence="4">JCM 14234</strain>
    </source>
</reference>
<feature type="compositionally biased region" description="Pro residues" evidence="1">
    <location>
        <begin position="163"/>
        <end position="191"/>
    </location>
</feature>
<evidence type="ECO:0000256" key="2">
    <source>
        <dbReference type="SAM" id="Phobius"/>
    </source>
</evidence>
<name>A0ABP6L9H3_9ACTN</name>
<dbReference type="EMBL" id="BAAAVS010000019">
    <property type="protein sequence ID" value="GAA3032215.1"/>
    <property type="molecule type" value="Genomic_DNA"/>
</dbReference>
<sequence length="191" mass="20208">MTDKPDESPAEAGTPPPPPASPPPPALPTDPIAAPQTTPLAGHQPPPVAAAPKGNWWREHLWTTVIGVSLLTGIVGLGIGFAIGFFCTSGSDSDDYGPGYHHGKRWDDRGSHHRWNDDRYDDWRGPSGRGGDSGRGDWDDRGPRRGDEMPPWMRAPRQTTPAPGMPTPGMPTPGMPTPGMPAPGAPGQPQA</sequence>
<protein>
    <submittedName>
        <fullName evidence="3">Uncharacterized protein</fullName>
    </submittedName>
</protein>
<accession>A0ABP6L9H3</accession>
<gene>
    <name evidence="3" type="ORF">GCM10010528_11760</name>
</gene>
<evidence type="ECO:0000256" key="1">
    <source>
        <dbReference type="SAM" id="MobiDB-lite"/>
    </source>
</evidence>
<feature type="compositionally biased region" description="Basic and acidic residues" evidence="1">
    <location>
        <begin position="105"/>
        <end position="124"/>
    </location>
</feature>
<evidence type="ECO:0000313" key="3">
    <source>
        <dbReference type="EMBL" id="GAA3032215.1"/>
    </source>
</evidence>
<comment type="caution">
    <text evidence="3">The sequence shown here is derived from an EMBL/GenBank/DDBJ whole genome shotgun (WGS) entry which is preliminary data.</text>
</comment>
<organism evidence="3 4">
    <name type="scientific">Gordonia defluvii</name>
    <dbReference type="NCBI Taxonomy" id="283718"/>
    <lineage>
        <taxon>Bacteria</taxon>
        <taxon>Bacillati</taxon>
        <taxon>Actinomycetota</taxon>
        <taxon>Actinomycetes</taxon>
        <taxon>Mycobacteriales</taxon>
        <taxon>Gordoniaceae</taxon>
        <taxon>Gordonia</taxon>
    </lineage>
</organism>